<evidence type="ECO:0000259" key="2">
    <source>
        <dbReference type="Pfam" id="PF10417"/>
    </source>
</evidence>
<dbReference type="GO" id="GO:0051920">
    <property type="term" value="F:peroxiredoxin activity"/>
    <property type="evidence" value="ECO:0007669"/>
    <property type="project" value="InterPro"/>
</dbReference>
<evidence type="ECO:0000313" key="4">
    <source>
        <dbReference type="Proteomes" id="UP000001317"/>
    </source>
</evidence>
<dbReference type="SUPFAM" id="SSF52833">
    <property type="entry name" value="Thioredoxin-like"/>
    <property type="match status" value="1"/>
</dbReference>
<dbReference type="EMBL" id="CP000931">
    <property type="protein sequence ID" value="ABZ75862.1"/>
    <property type="molecule type" value="Genomic_DNA"/>
</dbReference>
<dbReference type="InterPro" id="IPR036249">
    <property type="entry name" value="Thioredoxin-like_sf"/>
</dbReference>
<organism evidence="3 4">
    <name type="scientific">Shewanella halifaxensis (strain HAW-EB4)</name>
    <dbReference type="NCBI Taxonomy" id="458817"/>
    <lineage>
        <taxon>Bacteria</taxon>
        <taxon>Pseudomonadati</taxon>
        <taxon>Pseudomonadota</taxon>
        <taxon>Gammaproteobacteria</taxon>
        <taxon>Alteromonadales</taxon>
        <taxon>Shewanellaceae</taxon>
        <taxon>Shewanella</taxon>
    </lineage>
</organism>
<dbReference type="HOGENOM" id="CLU_2261907_0_0_6"/>
<proteinExistence type="predicted"/>
<dbReference type="STRING" id="458817.Shal_1294"/>
<evidence type="ECO:0000256" key="1">
    <source>
        <dbReference type="ARBA" id="ARBA00023002"/>
    </source>
</evidence>
<dbReference type="AlphaFoldDB" id="B0TKR0"/>
<protein>
    <submittedName>
        <fullName evidence="3">Peroxiredoxin-like protein</fullName>
    </submittedName>
</protein>
<dbReference type="Pfam" id="PF10417">
    <property type="entry name" value="1-cysPrx_C"/>
    <property type="match status" value="1"/>
</dbReference>
<name>B0TKR0_SHEHH</name>
<accession>B0TKR0</accession>
<dbReference type="InterPro" id="IPR019479">
    <property type="entry name" value="Peroxiredoxin_C"/>
</dbReference>
<sequence length="103" mass="11879">MDANVIILTKYKHLLTHPFAIFNQEKPTDFNYVCITNSKRVVQHLSYYDKSLSFMFSEIIRSLNAITIIDKKGVLCPANWHPGEPVINPKEWSELENKLGTVN</sequence>
<dbReference type="KEGG" id="shl:Shal_1294"/>
<evidence type="ECO:0000313" key="3">
    <source>
        <dbReference type="EMBL" id="ABZ75862.1"/>
    </source>
</evidence>
<dbReference type="Gene3D" id="3.40.30.10">
    <property type="entry name" value="Glutaredoxin"/>
    <property type="match status" value="1"/>
</dbReference>
<keyword evidence="1" id="KW-0560">Oxidoreductase</keyword>
<dbReference type="Proteomes" id="UP000001317">
    <property type="component" value="Chromosome"/>
</dbReference>
<gene>
    <name evidence="3" type="ordered locus">Shal_1294</name>
</gene>
<keyword evidence="4" id="KW-1185">Reference proteome</keyword>
<feature type="domain" description="Peroxiredoxin C-terminal" evidence="2">
    <location>
        <begin position="70"/>
        <end position="87"/>
    </location>
</feature>
<reference evidence="3" key="1">
    <citation type="submission" date="2008-01" db="EMBL/GenBank/DDBJ databases">
        <title>Complete sequence of Shewanella halifaxensis HAW-EB4.</title>
        <authorList>
            <consortium name="US DOE Joint Genome Institute"/>
            <person name="Copeland A."/>
            <person name="Lucas S."/>
            <person name="Lapidus A."/>
            <person name="Glavina del Rio T."/>
            <person name="Dalin E."/>
            <person name="Tice H."/>
            <person name="Bruce D."/>
            <person name="Goodwin L."/>
            <person name="Pitluck S."/>
            <person name="Sims D."/>
            <person name="Brettin T."/>
            <person name="Detter J.C."/>
            <person name="Han C."/>
            <person name="Kuske C.R."/>
            <person name="Schmutz J."/>
            <person name="Larimer F."/>
            <person name="Land M."/>
            <person name="Hauser L."/>
            <person name="Kyrpides N."/>
            <person name="Kim E."/>
            <person name="Zhao J.-S."/>
            <person name="Richardson P."/>
        </authorList>
    </citation>
    <scope>NUCLEOTIDE SEQUENCE [LARGE SCALE GENOMIC DNA]</scope>
    <source>
        <strain evidence="3">HAW-EB4</strain>
    </source>
</reference>